<gene>
    <name evidence="10" type="ORF">EUTSA_v10028506mg</name>
</gene>
<accession>V4L7N9</accession>
<evidence type="ECO:0000256" key="4">
    <source>
        <dbReference type="ARBA" id="ARBA00022692"/>
    </source>
</evidence>
<evidence type="ECO:0000256" key="1">
    <source>
        <dbReference type="ARBA" id="ARBA00004141"/>
    </source>
</evidence>
<dbReference type="eggNOG" id="KOG0768">
    <property type="taxonomic scope" value="Eukaryota"/>
</dbReference>
<keyword evidence="7 8" id="KW-0472">Membrane</keyword>
<evidence type="ECO:0000313" key="10">
    <source>
        <dbReference type="EMBL" id="ESQ38357.1"/>
    </source>
</evidence>
<dbReference type="FunFam" id="1.50.40.10:FF:000080">
    <property type="entry name" value="Mitochondrial substrate carrier protein-like"/>
    <property type="match status" value="1"/>
</dbReference>
<evidence type="ECO:0000256" key="5">
    <source>
        <dbReference type="ARBA" id="ARBA00022737"/>
    </source>
</evidence>
<dbReference type="Proteomes" id="UP000030689">
    <property type="component" value="Unassembled WGS sequence"/>
</dbReference>
<dbReference type="Pfam" id="PF00153">
    <property type="entry name" value="Mito_carr"/>
    <property type="match status" value="3"/>
</dbReference>
<feature type="repeat" description="Solcar" evidence="8">
    <location>
        <begin position="531"/>
        <end position="619"/>
    </location>
</feature>
<dbReference type="InterPro" id="IPR023395">
    <property type="entry name" value="MCP_dom_sf"/>
</dbReference>
<keyword evidence="5" id="KW-0677">Repeat</keyword>
<keyword evidence="3" id="KW-0813">Transport</keyword>
<evidence type="ECO:0000256" key="2">
    <source>
        <dbReference type="ARBA" id="ARBA00006375"/>
    </source>
</evidence>
<protein>
    <submittedName>
        <fullName evidence="10">Uncharacterized protein</fullName>
    </submittedName>
</protein>
<dbReference type="KEGG" id="eus:EUTSA_v10028506mg"/>
<evidence type="ECO:0000313" key="11">
    <source>
        <dbReference type="Proteomes" id="UP000030689"/>
    </source>
</evidence>
<dbReference type="Gramene" id="ESQ38357">
    <property type="protein sequence ID" value="ESQ38357"/>
    <property type="gene ID" value="EUTSA_v10028506mg"/>
</dbReference>
<feature type="repeat" description="Solcar" evidence="8">
    <location>
        <begin position="434"/>
        <end position="517"/>
    </location>
</feature>
<proteinExistence type="inferred from homology"/>
<organism evidence="10 11">
    <name type="scientific">Eutrema salsugineum</name>
    <name type="common">Saltwater cress</name>
    <name type="synonym">Sisymbrium salsugineum</name>
    <dbReference type="NCBI Taxonomy" id="72664"/>
    <lineage>
        <taxon>Eukaryota</taxon>
        <taxon>Viridiplantae</taxon>
        <taxon>Streptophyta</taxon>
        <taxon>Embryophyta</taxon>
        <taxon>Tracheophyta</taxon>
        <taxon>Spermatophyta</taxon>
        <taxon>Magnoliopsida</taxon>
        <taxon>eudicotyledons</taxon>
        <taxon>Gunneridae</taxon>
        <taxon>Pentapetalae</taxon>
        <taxon>rosids</taxon>
        <taxon>malvids</taxon>
        <taxon>Brassicales</taxon>
        <taxon>Brassicaceae</taxon>
        <taxon>Eutremeae</taxon>
        <taxon>Eutrema</taxon>
    </lineage>
</organism>
<dbReference type="PANTHER" id="PTHR45667">
    <property type="entry name" value="S-ADENOSYLMETHIONINE MITOCHONDRIAL CARRIER PROTEIN"/>
    <property type="match status" value="1"/>
</dbReference>
<comment type="similarity">
    <text evidence="2">Belongs to the mitochondrial carrier (TC 2.A.29) family.</text>
</comment>
<keyword evidence="6" id="KW-1133">Transmembrane helix</keyword>
<evidence type="ECO:0000256" key="7">
    <source>
        <dbReference type="ARBA" id="ARBA00023136"/>
    </source>
</evidence>
<dbReference type="EMBL" id="KI517537">
    <property type="protein sequence ID" value="ESQ38357.1"/>
    <property type="molecule type" value="Genomic_DNA"/>
</dbReference>
<dbReference type="Gene3D" id="1.50.40.10">
    <property type="entry name" value="Mitochondrial carrier domain"/>
    <property type="match status" value="2"/>
</dbReference>
<evidence type="ECO:0000256" key="8">
    <source>
        <dbReference type="PROSITE-ProRule" id="PRU00282"/>
    </source>
</evidence>
<feature type="repeat" description="Solcar" evidence="8">
    <location>
        <begin position="341"/>
        <end position="425"/>
    </location>
</feature>
<keyword evidence="11" id="KW-1185">Reference proteome</keyword>
<comment type="subcellular location">
    <subcellularLocation>
        <location evidence="1">Membrane</location>
        <topology evidence="1">Multi-pass membrane protein</topology>
    </subcellularLocation>
</comment>
<feature type="region of interest" description="Disordered" evidence="9">
    <location>
        <begin position="1"/>
        <end position="27"/>
    </location>
</feature>
<dbReference type="InterPro" id="IPR018108">
    <property type="entry name" value="MCP_transmembrane"/>
</dbReference>
<dbReference type="FunFam" id="1.50.40.10:FF:000162">
    <property type="entry name" value="Mitochondrial substrate carrier protein-like"/>
    <property type="match status" value="1"/>
</dbReference>
<dbReference type="PROSITE" id="PS50920">
    <property type="entry name" value="SOLCAR"/>
    <property type="match status" value="3"/>
</dbReference>
<evidence type="ECO:0000256" key="6">
    <source>
        <dbReference type="ARBA" id="ARBA00022989"/>
    </source>
</evidence>
<dbReference type="AlphaFoldDB" id="V4L7N9"/>
<keyword evidence="4 8" id="KW-0812">Transmembrane</keyword>
<name>V4L7N9_EUTSA</name>
<dbReference type="GO" id="GO:0016020">
    <property type="term" value="C:membrane"/>
    <property type="evidence" value="ECO:0007669"/>
    <property type="project" value="UniProtKB-SubCell"/>
</dbReference>
<evidence type="ECO:0000256" key="9">
    <source>
        <dbReference type="SAM" id="MobiDB-lite"/>
    </source>
</evidence>
<dbReference type="SUPFAM" id="SSF103506">
    <property type="entry name" value="Mitochondrial carrier"/>
    <property type="match status" value="1"/>
</dbReference>
<evidence type="ECO:0000256" key="3">
    <source>
        <dbReference type="ARBA" id="ARBA00022448"/>
    </source>
</evidence>
<sequence>MASAKGPVKKGQSSIKHSRNFAEAKRKLSKISDHEHVEYAYGYQRHNKRRGETMLSQILSRDALISVVDLMWDRSDFASGNLISSLKEGNLDDSNREEVNKYKVSVDSTRWSAKQKVKSQLPPTPQTRVELVSVAEKMCIFEPYKRNYNQSFFSCFNQASGVKSMSGSCKENGFQFLARWETEKLYRCHKGGAVIEKRENFEDLIPNPVSSISVSVSGNANRSDNVFVTADSEVHSASIESRSPLLGSTTESPGDTCLSRSTDANYLFLLYKDRCANKKGVNIINSKCGTDSDTEISSSSGNNSDENSLSMVENKQLLNRDRKDQETEFCSSSTETPTYAFAKQRHAFAGALAGVSVSLCLHPLDTVKTMIQSCHLEEKSLCHTGRSIVSERGFSGLYRGIASNIASSAPISALYTLTYESVKGALLPLFPKEYCSLTHCIAGGSASVATSFIFTPSERIKQQMQVSSHYRNCWTALFGIIQKGGLLSLYAGWSAVLCRNIPHSIIKFYVYENMKRMVLPSLGPCGQTAQPTTIQTLICGGLAGSAAAFFTTPFDVVKTRFQTQIPGSSNQHISVYQTLQSIGKQEGVRGLYRGLIPRLVMYMSQGAIFFASYEFYKSVLSLQAAQPDLSALWHKTKDGDNPNPL</sequence>
<reference evidence="10 11" key="1">
    <citation type="journal article" date="2013" name="Front. Plant Sci.">
        <title>The Reference Genome of the Halophytic Plant Eutrema salsugineum.</title>
        <authorList>
            <person name="Yang R."/>
            <person name="Jarvis D.E."/>
            <person name="Chen H."/>
            <person name="Beilstein M.A."/>
            <person name="Grimwood J."/>
            <person name="Jenkins J."/>
            <person name="Shu S."/>
            <person name="Prochnik S."/>
            <person name="Xin M."/>
            <person name="Ma C."/>
            <person name="Schmutz J."/>
            <person name="Wing R.A."/>
            <person name="Mitchell-Olds T."/>
            <person name="Schumaker K.S."/>
            <person name="Wang X."/>
        </authorList>
    </citation>
    <scope>NUCLEOTIDE SEQUENCE [LARGE SCALE GENOMIC DNA]</scope>
</reference>
<dbReference type="OrthoDB" id="10253709at2759"/>
<dbReference type="OMA" id="STRYHEE"/>